<keyword evidence="2" id="KW-1185">Reference proteome</keyword>
<dbReference type="EMBL" id="CP053711">
    <property type="protein sequence ID" value="QKE93726.1"/>
    <property type="molecule type" value="Genomic_DNA"/>
</dbReference>
<dbReference type="KEGG" id="lck:HN018_26715"/>
<name>A0A6M8HZN7_9PROT</name>
<evidence type="ECO:0000313" key="2">
    <source>
        <dbReference type="Proteomes" id="UP000500767"/>
    </source>
</evidence>
<dbReference type="Proteomes" id="UP000500767">
    <property type="component" value="Plasmid unnamed4"/>
</dbReference>
<proteinExistence type="predicted"/>
<accession>A0A6M8HZN7</accession>
<protein>
    <submittedName>
        <fullName evidence="1">Uncharacterized protein</fullName>
    </submittedName>
</protein>
<geneLocation type="plasmid" evidence="1 2">
    <name>unnamed4</name>
</geneLocation>
<reference evidence="1 2" key="1">
    <citation type="journal article" date="2014" name="World J. Microbiol. Biotechnol.">
        <title>Biodiversity and physiological characteristics of Antarctic and Arctic lichens-associated bacteria.</title>
        <authorList>
            <person name="Lee Y.M."/>
            <person name="Kim E.H."/>
            <person name="Lee H.K."/>
            <person name="Hong S.G."/>
        </authorList>
    </citation>
    <scope>NUCLEOTIDE SEQUENCE [LARGE SCALE GENOMIC DNA]</scope>
    <source>
        <strain evidence="1 2">PAMC 26569</strain>
        <plasmid evidence="1">unnamed4</plasmid>
    </source>
</reference>
<dbReference type="AlphaFoldDB" id="A0A6M8HZN7"/>
<gene>
    <name evidence="1" type="ORF">HN018_26715</name>
</gene>
<organism evidence="1 2">
    <name type="scientific">Lichenicola cladoniae</name>
    <dbReference type="NCBI Taxonomy" id="1484109"/>
    <lineage>
        <taxon>Bacteria</taxon>
        <taxon>Pseudomonadati</taxon>
        <taxon>Pseudomonadota</taxon>
        <taxon>Alphaproteobacteria</taxon>
        <taxon>Acetobacterales</taxon>
        <taxon>Acetobacteraceae</taxon>
        <taxon>Lichenicola</taxon>
    </lineage>
</organism>
<keyword evidence="1" id="KW-0614">Plasmid</keyword>
<dbReference type="RefSeq" id="WP_171834172.1">
    <property type="nucleotide sequence ID" value="NZ_CP053711.1"/>
</dbReference>
<sequence length="125" mass="14257">MAHEELATAEDLAKLRRWKAAFYHGGMAVEFGLKCRIMRVQRLNRWPDRGLLHTHNLADLVEHAGLTQRLLQEVANVTVIGIAWSAAKDWSIGTRYDARPFPPRRGSDMVEAVGRQGLLRWLLET</sequence>
<evidence type="ECO:0000313" key="1">
    <source>
        <dbReference type="EMBL" id="QKE93726.1"/>
    </source>
</evidence>